<dbReference type="RefSeq" id="WP_132326077.1">
    <property type="nucleotide sequence ID" value="NZ_FWZT01000040.1"/>
</dbReference>
<dbReference type="Gene3D" id="2.120.10.80">
    <property type="entry name" value="Kelch-type beta propeller"/>
    <property type="match status" value="2"/>
</dbReference>
<name>A0A1Y6CQ96_9BACT</name>
<dbReference type="STRING" id="1513793.SAMN06296036_1409"/>
<dbReference type="InterPro" id="IPR006652">
    <property type="entry name" value="Kelch_1"/>
</dbReference>
<dbReference type="AlphaFoldDB" id="A0A1Y6CQ96"/>
<accession>A0A1Y6CQ96</accession>
<protein>
    <submittedName>
        <fullName evidence="3">Kelch motif-containing protein</fullName>
    </submittedName>
</protein>
<dbReference type="Pfam" id="PF01344">
    <property type="entry name" value="Kelch_1"/>
    <property type="match status" value="1"/>
</dbReference>
<keyword evidence="1" id="KW-0880">Kelch repeat</keyword>
<reference evidence="4" key="1">
    <citation type="submission" date="2017-04" db="EMBL/GenBank/DDBJ databases">
        <authorList>
            <person name="Varghese N."/>
            <person name="Submissions S."/>
        </authorList>
    </citation>
    <scope>NUCLEOTIDE SEQUENCE [LARGE SCALE GENOMIC DNA]</scope>
    <source>
        <strain evidence="4">RKEM611</strain>
    </source>
</reference>
<dbReference type="InterPro" id="IPR015915">
    <property type="entry name" value="Kelch-typ_b-propeller"/>
</dbReference>
<evidence type="ECO:0000256" key="2">
    <source>
        <dbReference type="ARBA" id="ARBA00022737"/>
    </source>
</evidence>
<keyword evidence="2" id="KW-0677">Repeat</keyword>
<gene>
    <name evidence="3" type="ORF">SAMN06296036_1409</name>
</gene>
<dbReference type="PANTHER" id="PTHR46093:SF3">
    <property type="entry name" value="ACYL-COA-BINDING DOMAIN-CONTAINING PROTEIN 4"/>
    <property type="match status" value="1"/>
</dbReference>
<organism evidence="3 4">
    <name type="scientific">Pseudobacteriovorax antillogorgiicola</name>
    <dbReference type="NCBI Taxonomy" id="1513793"/>
    <lineage>
        <taxon>Bacteria</taxon>
        <taxon>Pseudomonadati</taxon>
        <taxon>Bdellovibrionota</taxon>
        <taxon>Oligoflexia</taxon>
        <taxon>Oligoflexales</taxon>
        <taxon>Pseudobacteriovoracaceae</taxon>
        <taxon>Pseudobacteriovorax</taxon>
    </lineage>
</organism>
<sequence>MKFLYMFLILKTLGCVTTPKNIGNDPLSWKGSTSSDLIGGLALHQCFSYQNKILVFGGVRDDIDHDPYNNKAFLFDLKSEEWIVIRPMTERLSQQRLGGGQAGIVAAGGITNRKYMSRNTYLLDPENLAWIEASYPELDPRVRHSMVYTEGHLVVIIGGENHKKERLNWGVYDLIRKKVKVLPTPKAGGKLVSHVAEPMGRNVFVWGGFQNNKRSNDGFIVFPDNSTWEKVAPSPLSPRSNARSVSFGNQKVLIWGGANPERDSNSGAIYDGLTNSWRSVPSIPDKRYSVIKNPSLTLVDETSVLLWGGRFETHEFSNDGWILDLRLLRWKRFPQKGVPEGRMHHCMLKHGNALFLFGGIGGEPSALKHFRVPYVLDFDTSELELQSLAE</sequence>
<evidence type="ECO:0000313" key="4">
    <source>
        <dbReference type="Proteomes" id="UP000192907"/>
    </source>
</evidence>
<dbReference type="PANTHER" id="PTHR46093">
    <property type="entry name" value="ACYL-COA-BINDING DOMAIN-CONTAINING PROTEIN 5"/>
    <property type="match status" value="1"/>
</dbReference>
<dbReference type="OrthoDB" id="9769308at2"/>
<keyword evidence="4" id="KW-1185">Reference proteome</keyword>
<evidence type="ECO:0000313" key="3">
    <source>
        <dbReference type="EMBL" id="SMF82208.1"/>
    </source>
</evidence>
<dbReference type="SMART" id="SM00612">
    <property type="entry name" value="Kelch"/>
    <property type="match status" value="4"/>
</dbReference>
<dbReference type="EMBL" id="FWZT01000040">
    <property type="protein sequence ID" value="SMF82208.1"/>
    <property type="molecule type" value="Genomic_DNA"/>
</dbReference>
<dbReference type="Proteomes" id="UP000192907">
    <property type="component" value="Unassembled WGS sequence"/>
</dbReference>
<dbReference type="Pfam" id="PF24681">
    <property type="entry name" value="Kelch_KLHDC2_KLHL20_DRC7"/>
    <property type="match status" value="1"/>
</dbReference>
<evidence type="ECO:0000256" key="1">
    <source>
        <dbReference type="ARBA" id="ARBA00022441"/>
    </source>
</evidence>
<dbReference type="SUPFAM" id="SSF117281">
    <property type="entry name" value="Kelch motif"/>
    <property type="match status" value="2"/>
</dbReference>
<proteinExistence type="predicted"/>